<dbReference type="RefSeq" id="XP_002734927.2">
    <property type="nucleotide sequence ID" value="XM_002734881.2"/>
</dbReference>
<reference evidence="6" key="1">
    <citation type="submission" date="2025-08" db="UniProtKB">
        <authorList>
            <consortium name="RefSeq"/>
        </authorList>
    </citation>
    <scope>IDENTIFICATION</scope>
    <source>
        <tissue evidence="6">Testes</tissue>
    </source>
</reference>
<dbReference type="Proteomes" id="UP000694865">
    <property type="component" value="Unplaced"/>
</dbReference>
<proteinExistence type="predicted"/>
<dbReference type="PANTHER" id="PTHR16198:SF2">
    <property type="entry name" value="INO80 COMPLEX SUBUNIT D"/>
    <property type="match status" value="1"/>
</dbReference>
<feature type="compositionally biased region" description="Polar residues" evidence="3">
    <location>
        <begin position="809"/>
        <end position="825"/>
    </location>
</feature>
<gene>
    <name evidence="6" type="primary">LOC100372371</name>
</gene>
<name>A0ABM0GQ83_SACKO</name>
<evidence type="ECO:0000313" key="6">
    <source>
        <dbReference type="RefSeq" id="XP_002734927.2"/>
    </source>
</evidence>
<comment type="subcellular location">
    <subcellularLocation>
        <location evidence="1">Nucleus</location>
    </subcellularLocation>
</comment>
<evidence type="ECO:0000313" key="5">
    <source>
        <dbReference type="Proteomes" id="UP000694865"/>
    </source>
</evidence>
<feature type="region of interest" description="Disordered" evidence="3">
    <location>
        <begin position="86"/>
        <end position="110"/>
    </location>
</feature>
<keyword evidence="2" id="KW-0539">Nucleus</keyword>
<feature type="region of interest" description="Disordered" evidence="3">
    <location>
        <begin position="802"/>
        <end position="837"/>
    </location>
</feature>
<protein>
    <submittedName>
        <fullName evidence="6">INO80 complex subunit D-like</fullName>
    </submittedName>
</protein>
<feature type="compositionally biased region" description="Basic residues" evidence="3">
    <location>
        <begin position="562"/>
        <end position="576"/>
    </location>
</feature>
<evidence type="ECO:0000259" key="4">
    <source>
        <dbReference type="Pfam" id="PF13891"/>
    </source>
</evidence>
<feature type="region of interest" description="Disordered" evidence="3">
    <location>
        <begin position="531"/>
        <end position="626"/>
    </location>
</feature>
<dbReference type="GeneID" id="100372371"/>
<dbReference type="PANTHER" id="PTHR16198">
    <property type="match status" value="1"/>
</dbReference>
<dbReference type="Pfam" id="PF13891">
    <property type="entry name" value="zf-C3HC3H_KANSL2"/>
    <property type="match status" value="2"/>
</dbReference>
<feature type="domain" description="KANL2-like probable zinc-finger" evidence="4">
    <location>
        <begin position="18"/>
        <end position="78"/>
    </location>
</feature>
<accession>A0ABM0GQ83</accession>
<keyword evidence="5" id="KW-1185">Reference proteome</keyword>
<evidence type="ECO:0000256" key="1">
    <source>
        <dbReference type="ARBA" id="ARBA00004123"/>
    </source>
</evidence>
<dbReference type="InterPro" id="IPR025927">
    <property type="entry name" value="Znf_KANL2-like"/>
</dbReference>
<evidence type="ECO:0000256" key="2">
    <source>
        <dbReference type="ARBA" id="ARBA00023242"/>
    </source>
</evidence>
<organism evidence="5 6">
    <name type="scientific">Saccoglossus kowalevskii</name>
    <name type="common">Acorn worm</name>
    <dbReference type="NCBI Taxonomy" id="10224"/>
    <lineage>
        <taxon>Eukaryota</taxon>
        <taxon>Metazoa</taxon>
        <taxon>Hemichordata</taxon>
        <taxon>Enteropneusta</taxon>
        <taxon>Harrimaniidae</taxon>
        <taxon>Saccoglossus</taxon>
    </lineage>
</organism>
<sequence>MYEGKHIHYSDFDNKPLCSYSVKLCKQRRLNGFAFCIRHVLEDKSAPFKQCDYVAKYNKQRCTNPIPKTEERIYCNSHLQVLGIVPKKERKRKHADSPDNKKIKDTKEKEKKKEKVVELTLINNHKNEVDDSELDVYTFVPSPPSGEYKRQPLKVAKATADNREKSLKALKVAKATTNHKEKPLKAKLQDKISKNKLKLEKEREKELKGKVNHVNKLNTTTLPLSSSLCGALPGISLAPPPPPAPLGYSHVSTSSFPVPPIYPTLPPYSFPIPPLPHVPATDASFRQWLPTYTQPSVPILQVRPKRPRPIPALPGRTNKPVEKLLHLHKRKVERSFDLYPLGFDLSDEEDYSDDDMLPWQQTRLSSLDSEDPCYHNFDISSLRNLRVDVLETRLRHEYSQHRHCKHSHKYIHKHHRKCAKLLLDAVKANRHTAVNAILSIRSQTIKTKNVKSKVVDRCSYEQDGEDECQHISLPFTRHCVEHIMYNEHQVLYAYCTAKFPGGVQCSVPVFDIINERPLCEEHARKMANVQKGEANRKAMLADGMAPPRRPRKKTKPSALTRPSKKKKKKKQRRNIRPQKPVPPAKPSGNTEMPITLNLGIDTSQLSPVPEGIDTNDITDHLGNDLSPDVIDKNLGYGLDTSDLHIDEDNHLGDDSLGDDHLDDDHLGDDHLGDDHLGDDRLGDALRSVVNKQLLDSHDLSDWPKLPDDLNDIEIFAGKNGEFAPTKEEEEELERALKEASEDVKLSLAQLTHVSLDPLDAQPNQGLPNLVLPDNQNSQHHNHVPIPEPMTPLDMESSIAYTVKPHPGQGSFSEGQGSVQKSQSQDNGKHDMLNHGLRDMSQDPMMTNSQQFNNDVSVMSPHGAPISPHGNRFSSEVPRTLAHNVPQQLQHNTSNMIGQTLSHDNIVPRTHDTTNMVIQHRVLAHGAPNMIRNHESNMLNHPMLNCNPRAQWNSFTMLSQNADPATIIMNPQNRQTIPLTGPPPYAPNPNFVQASKFNLSLGNPDQLVYNQVNVQNSGDHALPTQNNTLLPTYTLTAANTTHQPSPS</sequence>
<feature type="domain" description="KANL2-like probable zinc-finger" evidence="4">
    <location>
        <begin position="458"/>
        <end position="523"/>
    </location>
</feature>
<feature type="compositionally biased region" description="Basic and acidic residues" evidence="3">
    <location>
        <begin position="95"/>
        <end position="110"/>
    </location>
</feature>
<feature type="compositionally biased region" description="Basic and acidic residues" evidence="3">
    <location>
        <begin position="826"/>
        <end position="837"/>
    </location>
</feature>
<evidence type="ECO:0000256" key="3">
    <source>
        <dbReference type="SAM" id="MobiDB-lite"/>
    </source>
</evidence>